<evidence type="ECO:0000256" key="1">
    <source>
        <dbReference type="SAM" id="MobiDB-lite"/>
    </source>
</evidence>
<organism evidence="2 3">
    <name type="scientific">Actinoplanes campanulatus</name>
    <dbReference type="NCBI Taxonomy" id="113559"/>
    <lineage>
        <taxon>Bacteria</taxon>
        <taxon>Bacillati</taxon>
        <taxon>Actinomycetota</taxon>
        <taxon>Actinomycetes</taxon>
        <taxon>Micromonosporales</taxon>
        <taxon>Micromonosporaceae</taxon>
        <taxon>Actinoplanes</taxon>
    </lineage>
</organism>
<dbReference type="AlphaFoldDB" id="A0A7W5AGZ3"/>
<dbReference type="RefSeq" id="WP_183220965.1">
    <property type="nucleotide sequence ID" value="NZ_BMPW01000005.1"/>
</dbReference>
<evidence type="ECO:0000313" key="3">
    <source>
        <dbReference type="Proteomes" id="UP000590749"/>
    </source>
</evidence>
<reference evidence="2 3" key="1">
    <citation type="submission" date="2020-08" db="EMBL/GenBank/DDBJ databases">
        <title>Genomic Encyclopedia of Type Strains, Phase III (KMG-III): the genomes of soil and plant-associated and newly described type strains.</title>
        <authorList>
            <person name="Whitman W."/>
        </authorList>
    </citation>
    <scope>NUCLEOTIDE SEQUENCE [LARGE SCALE GENOMIC DNA]</scope>
    <source>
        <strain evidence="2 3">CECT 3287</strain>
    </source>
</reference>
<sequence>MRVRRAGQLEQPAGHPVLLEDPAGRAPNLAADLVRGCRGLDGWHSGY</sequence>
<name>A0A7W5AGZ3_9ACTN</name>
<accession>A0A7W5AGZ3</accession>
<proteinExistence type="predicted"/>
<feature type="region of interest" description="Disordered" evidence="1">
    <location>
        <begin position="1"/>
        <end position="22"/>
    </location>
</feature>
<protein>
    <submittedName>
        <fullName evidence="2">Uncharacterized protein</fullName>
    </submittedName>
</protein>
<dbReference type="Proteomes" id="UP000590749">
    <property type="component" value="Unassembled WGS sequence"/>
</dbReference>
<dbReference type="EMBL" id="JACHXF010000007">
    <property type="protein sequence ID" value="MBB3095886.1"/>
    <property type="molecule type" value="Genomic_DNA"/>
</dbReference>
<evidence type="ECO:0000313" key="2">
    <source>
        <dbReference type="EMBL" id="MBB3095886.1"/>
    </source>
</evidence>
<gene>
    <name evidence="2" type="ORF">FHR83_003556</name>
</gene>
<keyword evidence="3" id="KW-1185">Reference proteome</keyword>
<comment type="caution">
    <text evidence="2">The sequence shown here is derived from an EMBL/GenBank/DDBJ whole genome shotgun (WGS) entry which is preliminary data.</text>
</comment>